<accession>A0ABQ9XM59</accession>
<dbReference type="Proteomes" id="UP001281761">
    <property type="component" value="Unassembled WGS sequence"/>
</dbReference>
<keyword evidence="2" id="KW-1185">Reference proteome</keyword>
<reference evidence="1 2" key="1">
    <citation type="journal article" date="2022" name="bioRxiv">
        <title>Genomics of Preaxostyla Flagellates Illuminates Evolutionary Transitions and the Path Towards Mitochondrial Loss.</title>
        <authorList>
            <person name="Novak L.V.F."/>
            <person name="Treitli S.C."/>
            <person name="Pyrih J."/>
            <person name="Halakuc P."/>
            <person name="Pipaliya S.V."/>
            <person name="Vacek V."/>
            <person name="Brzon O."/>
            <person name="Soukal P."/>
            <person name="Eme L."/>
            <person name="Dacks J.B."/>
            <person name="Karnkowska A."/>
            <person name="Elias M."/>
            <person name="Hampl V."/>
        </authorList>
    </citation>
    <scope>NUCLEOTIDE SEQUENCE [LARGE SCALE GENOMIC DNA]</scope>
    <source>
        <strain evidence="1">NAU3</strain>
        <tissue evidence="1">Gut</tissue>
    </source>
</reference>
<sequence length="72" mass="8096">METSASLSLQLVTPFPATPFPHFIPQNNPESTQFCPLFEILCRHSLRMDQIAHNLFSHQSMESPVSLSLNAI</sequence>
<name>A0ABQ9XM59_9EUKA</name>
<organism evidence="1 2">
    <name type="scientific">Blattamonas nauphoetae</name>
    <dbReference type="NCBI Taxonomy" id="2049346"/>
    <lineage>
        <taxon>Eukaryota</taxon>
        <taxon>Metamonada</taxon>
        <taxon>Preaxostyla</taxon>
        <taxon>Oxymonadida</taxon>
        <taxon>Blattamonas</taxon>
    </lineage>
</organism>
<gene>
    <name evidence="1" type="ORF">BLNAU_12155</name>
</gene>
<comment type="caution">
    <text evidence="1">The sequence shown here is derived from an EMBL/GenBank/DDBJ whole genome shotgun (WGS) entry which is preliminary data.</text>
</comment>
<evidence type="ECO:0000313" key="1">
    <source>
        <dbReference type="EMBL" id="KAK2952834.1"/>
    </source>
</evidence>
<protein>
    <submittedName>
        <fullName evidence="1">Uncharacterized protein</fullName>
    </submittedName>
</protein>
<dbReference type="EMBL" id="JARBJD010000098">
    <property type="protein sequence ID" value="KAK2952834.1"/>
    <property type="molecule type" value="Genomic_DNA"/>
</dbReference>
<proteinExistence type="predicted"/>
<evidence type="ECO:0000313" key="2">
    <source>
        <dbReference type="Proteomes" id="UP001281761"/>
    </source>
</evidence>